<name>A0A2G9GY84_9LAMI</name>
<feature type="transmembrane region" description="Helical" evidence="7">
    <location>
        <begin position="440"/>
        <end position="460"/>
    </location>
</feature>
<proteinExistence type="inferred from homology"/>
<dbReference type="SUPFAM" id="SSF103473">
    <property type="entry name" value="MFS general substrate transporter"/>
    <property type="match status" value="1"/>
</dbReference>
<dbReference type="InterPro" id="IPR036259">
    <property type="entry name" value="MFS_trans_sf"/>
</dbReference>
<feature type="domain" description="Major facilitator superfamily (MFS) profile" evidence="8">
    <location>
        <begin position="43"/>
        <end position="491"/>
    </location>
</feature>
<evidence type="ECO:0000256" key="4">
    <source>
        <dbReference type="ARBA" id="ARBA00023136"/>
    </source>
</evidence>
<feature type="transmembrane region" description="Helical" evidence="7">
    <location>
        <begin position="407"/>
        <end position="428"/>
    </location>
</feature>
<dbReference type="EMBL" id="NKXS01003293">
    <property type="protein sequence ID" value="PIN10212.1"/>
    <property type="molecule type" value="Genomic_DNA"/>
</dbReference>
<protein>
    <submittedName>
        <fullName evidence="9">Synaptic vesicle transporter SVOP and related transporters (Major facilitator superfamily)</fullName>
    </submittedName>
</protein>
<feature type="transmembrane region" description="Helical" evidence="7">
    <location>
        <begin position="351"/>
        <end position="373"/>
    </location>
</feature>
<evidence type="ECO:0000256" key="2">
    <source>
        <dbReference type="ARBA" id="ARBA00022692"/>
    </source>
</evidence>
<feature type="transmembrane region" description="Helical" evidence="7">
    <location>
        <begin position="114"/>
        <end position="135"/>
    </location>
</feature>
<evidence type="ECO:0000313" key="9">
    <source>
        <dbReference type="EMBL" id="PIN10212.1"/>
    </source>
</evidence>
<feature type="transmembrane region" description="Helical" evidence="7">
    <location>
        <begin position="147"/>
        <end position="164"/>
    </location>
</feature>
<dbReference type="GO" id="GO:0016020">
    <property type="term" value="C:membrane"/>
    <property type="evidence" value="ECO:0007669"/>
    <property type="project" value="UniProtKB-SubCell"/>
</dbReference>
<keyword evidence="10" id="KW-1185">Reference proteome</keyword>
<evidence type="ECO:0000256" key="7">
    <source>
        <dbReference type="SAM" id="Phobius"/>
    </source>
</evidence>
<reference evidence="10" key="1">
    <citation type="journal article" date="2018" name="Gigascience">
        <title>Genome assembly of the Pink Ipe (Handroanthus impetiginosus, Bignoniaceae), a highly valued, ecologically keystone Neotropical timber forest tree.</title>
        <authorList>
            <person name="Silva-Junior O.B."/>
            <person name="Grattapaglia D."/>
            <person name="Novaes E."/>
            <person name="Collevatti R.G."/>
        </authorList>
    </citation>
    <scope>NUCLEOTIDE SEQUENCE [LARGE SCALE GENOMIC DNA]</scope>
    <source>
        <strain evidence="10">cv. UFG-1</strain>
    </source>
</reference>
<evidence type="ECO:0000313" key="10">
    <source>
        <dbReference type="Proteomes" id="UP000231279"/>
    </source>
</evidence>
<keyword evidence="4 7" id="KW-0472">Membrane</keyword>
<dbReference type="PANTHER" id="PTHR24064">
    <property type="entry name" value="SOLUTE CARRIER FAMILY 22 MEMBER"/>
    <property type="match status" value="1"/>
</dbReference>
<dbReference type="Pfam" id="PF00083">
    <property type="entry name" value="Sugar_tr"/>
    <property type="match status" value="1"/>
</dbReference>
<evidence type="ECO:0000256" key="1">
    <source>
        <dbReference type="ARBA" id="ARBA00004141"/>
    </source>
</evidence>
<dbReference type="InterPro" id="IPR005828">
    <property type="entry name" value="MFS_sugar_transport-like"/>
</dbReference>
<evidence type="ECO:0000256" key="3">
    <source>
        <dbReference type="ARBA" id="ARBA00022989"/>
    </source>
</evidence>
<dbReference type="OrthoDB" id="5296287at2759"/>
<comment type="catalytic activity">
    <reaction evidence="6">
        <text>phosphate(in) + H(+)(in) = phosphate(out) + H(+)(out)</text>
        <dbReference type="Rhea" id="RHEA:29939"/>
        <dbReference type="ChEBI" id="CHEBI:15378"/>
        <dbReference type="ChEBI" id="CHEBI:43474"/>
    </reaction>
    <physiologicalReaction direction="right-to-left" evidence="6">
        <dbReference type="Rhea" id="RHEA:29941"/>
    </physiologicalReaction>
</comment>
<dbReference type="AlphaFoldDB" id="A0A2G9GY84"/>
<dbReference type="InterPro" id="IPR020846">
    <property type="entry name" value="MFS_dom"/>
</dbReference>
<feature type="transmembrane region" description="Helical" evidence="7">
    <location>
        <begin position="319"/>
        <end position="339"/>
    </location>
</feature>
<feature type="transmembrane region" description="Helical" evidence="7">
    <location>
        <begin position="233"/>
        <end position="254"/>
    </location>
</feature>
<accession>A0A2G9GY84</accession>
<evidence type="ECO:0000256" key="6">
    <source>
        <dbReference type="ARBA" id="ARBA00049011"/>
    </source>
</evidence>
<comment type="similarity">
    <text evidence="5">Belongs to the major facilitator superfamily. Phosphate:H(+) symporter (TC 2.A.1.9) family.</text>
</comment>
<gene>
    <name evidence="9" type="ORF">CDL12_17206</name>
</gene>
<dbReference type="Gene3D" id="1.20.1250.20">
    <property type="entry name" value="MFS general substrate transporter like domains"/>
    <property type="match status" value="1"/>
</dbReference>
<feature type="transmembrane region" description="Helical" evidence="7">
    <location>
        <begin position="380"/>
        <end position="401"/>
    </location>
</feature>
<keyword evidence="3 7" id="KW-1133">Transmembrane helix</keyword>
<sequence length="513" mass="56812">MTDPNPPPSPPAPPSLAAHRHSLSLDDTIEYCIGPFRWKQLLQSTILSLSWFFDSQQTFISVFTDAMPKWSCKNPTCNSTTTNICHLPKNSWSWDSPARTSIISEWSLECAGPIITGLPASSFFSGCLVGGFLLATLADSSVGRKNLLVLSSLLMSIAGVLTPVSNNVWIYAGLRFISGFGRANMGTCAFVHATELVGKKWRERVGIFGFVYFTLGFLSLPIIALLLRGCSWRLMYLCTCVPCVLYSILVYFSVHESPRWLFIKGRKEEFKKTLTSLASPERRSTLTESFFMNYVEWGEISQERNIYSALKILIKKSWALRRLAVVIAVSFGIGMIYYGTPSGLGNLSFNLYFSVALTALSDLPSTFIAFILIRKSNRKVSVIGLTLLSGFCSAMSAFVRWKTVKMVLELVSFCSGCAAFDVLLMYALELFPTCVRNSAVTMAREAALLGGILGPVLVAIGRRNDVLAYGVFGATTLLCGFFVVWLPETKGRVLRDTMEEEERKDGKVDEYNA</sequence>
<dbReference type="PROSITE" id="PS50850">
    <property type="entry name" value="MFS"/>
    <property type="match status" value="1"/>
</dbReference>
<dbReference type="GO" id="GO:0022857">
    <property type="term" value="F:transmembrane transporter activity"/>
    <property type="evidence" value="ECO:0007669"/>
    <property type="project" value="InterPro"/>
</dbReference>
<dbReference type="STRING" id="429701.A0A2G9GY84"/>
<keyword evidence="2 7" id="KW-0812">Transmembrane</keyword>
<dbReference type="Proteomes" id="UP000231279">
    <property type="component" value="Unassembled WGS sequence"/>
</dbReference>
<evidence type="ECO:0000259" key="8">
    <source>
        <dbReference type="PROSITE" id="PS50850"/>
    </source>
</evidence>
<feature type="transmembrane region" description="Helical" evidence="7">
    <location>
        <begin position="466"/>
        <end position="486"/>
    </location>
</feature>
<comment type="subcellular location">
    <subcellularLocation>
        <location evidence="1">Membrane</location>
        <topology evidence="1">Multi-pass membrane protein</topology>
    </subcellularLocation>
</comment>
<feature type="transmembrane region" description="Helical" evidence="7">
    <location>
        <begin position="205"/>
        <end position="227"/>
    </location>
</feature>
<organism evidence="9 10">
    <name type="scientific">Handroanthus impetiginosus</name>
    <dbReference type="NCBI Taxonomy" id="429701"/>
    <lineage>
        <taxon>Eukaryota</taxon>
        <taxon>Viridiplantae</taxon>
        <taxon>Streptophyta</taxon>
        <taxon>Embryophyta</taxon>
        <taxon>Tracheophyta</taxon>
        <taxon>Spermatophyta</taxon>
        <taxon>Magnoliopsida</taxon>
        <taxon>eudicotyledons</taxon>
        <taxon>Gunneridae</taxon>
        <taxon>Pentapetalae</taxon>
        <taxon>asterids</taxon>
        <taxon>lamiids</taxon>
        <taxon>Lamiales</taxon>
        <taxon>Bignoniaceae</taxon>
        <taxon>Crescentiina</taxon>
        <taxon>Tabebuia alliance</taxon>
        <taxon>Handroanthus</taxon>
    </lineage>
</organism>
<comment type="caution">
    <text evidence="9">The sequence shown here is derived from an EMBL/GenBank/DDBJ whole genome shotgun (WGS) entry which is preliminary data.</text>
</comment>
<evidence type="ECO:0000256" key="5">
    <source>
        <dbReference type="ARBA" id="ARBA00044504"/>
    </source>
</evidence>
<feature type="transmembrane region" description="Helical" evidence="7">
    <location>
        <begin position="170"/>
        <end position="193"/>
    </location>
</feature>